<comment type="function">
    <text evidence="2 12">The beta subunit is responsible for the synthesis of L-tryptophan from indole and L-serine.</text>
</comment>
<evidence type="ECO:0000256" key="10">
    <source>
        <dbReference type="ARBA" id="ARBA00023239"/>
    </source>
</evidence>
<dbReference type="InterPro" id="IPR006653">
    <property type="entry name" value="Trp_synth_b_CS"/>
</dbReference>
<dbReference type="Gene3D" id="3.40.50.1100">
    <property type="match status" value="2"/>
</dbReference>
<organism evidence="14 15">
    <name type="scientific">Methanosuratincola subterraneus</name>
    <dbReference type="NCBI Taxonomy" id="2593994"/>
    <lineage>
        <taxon>Archaea</taxon>
        <taxon>Thermoproteota</taxon>
        <taxon>Methanosuratincolia</taxon>
        <taxon>Candidatus Methanomethylicales</taxon>
        <taxon>Candidatus Methanomethylicaceae</taxon>
        <taxon>Candidatus Methanosuratincola (ex Vanwonterghem et al. 2016)</taxon>
    </lineage>
</organism>
<evidence type="ECO:0000259" key="13">
    <source>
        <dbReference type="Pfam" id="PF00291"/>
    </source>
</evidence>
<keyword evidence="8 12" id="KW-0663">Pyridoxal phosphate</keyword>
<dbReference type="PIRSF" id="PIRSF001413">
    <property type="entry name" value="Trp_syn_beta"/>
    <property type="match status" value="1"/>
</dbReference>
<dbReference type="InterPro" id="IPR023026">
    <property type="entry name" value="Trp_synth_beta/beta-like"/>
</dbReference>
<reference evidence="14 15" key="1">
    <citation type="submission" date="2018-12" db="EMBL/GenBank/DDBJ databases">
        <title>The complete genome of the methanogenic archaea of the candidate phylum Verstraetearchaeota, obtained from the metagenome of underground thermal water.</title>
        <authorList>
            <person name="Kadnikov V.V."/>
            <person name="Mardanov A.V."/>
            <person name="Beletsky A.V."/>
            <person name="Karnachuk O.V."/>
            <person name="Ravin N.V."/>
        </authorList>
    </citation>
    <scope>NUCLEOTIDE SEQUENCE [LARGE SCALE GENOMIC DNA]</scope>
    <source>
        <strain evidence="14">Ch88</strain>
    </source>
</reference>
<keyword evidence="7 12" id="KW-0822">Tryptophan biosynthesis</keyword>
<evidence type="ECO:0000256" key="9">
    <source>
        <dbReference type="ARBA" id="ARBA00023141"/>
    </source>
</evidence>
<protein>
    <recommendedName>
        <fullName evidence="12">Tryptophan synthase beta chain</fullName>
        <ecNumber evidence="12">4.2.1.20</ecNumber>
    </recommendedName>
</protein>
<evidence type="ECO:0000313" key="14">
    <source>
        <dbReference type="EMBL" id="RWX73830.1"/>
    </source>
</evidence>
<dbReference type="NCBIfam" id="TIGR01415">
    <property type="entry name" value="trpB_rel"/>
    <property type="match status" value="1"/>
</dbReference>
<proteinExistence type="inferred from homology"/>
<dbReference type="CDD" id="cd06446">
    <property type="entry name" value="Trp-synth_B"/>
    <property type="match status" value="1"/>
</dbReference>
<dbReference type="GO" id="GO:0004834">
    <property type="term" value="F:tryptophan synthase activity"/>
    <property type="evidence" value="ECO:0007669"/>
    <property type="project" value="UniProtKB-UniRule"/>
</dbReference>
<dbReference type="PROSITE" id="PS00168">
    <property type="entry name" value="TRP_SYNTHASE_BETA"/>
    <property type="match status" value="1"/>
</dbReference>
<keyword evidence="10 12" id="KW-0456">Lyase</keyword>
<evidence type="ECO:0000256" key="5">
    <source>
        <dbReference type="ARBA" id="ARBA00011270"/>
    </source>
</evidence>
<dbReference type="EC" id="4.2.1.20" evidence="12"/>
<keyword evidence="6 12" id="KW-0028">Amino-acid biosynthesis</keyword>
<evidence type="ECO:0000256" key="1">
    <source>
        <dbReference type="ARBA" id="ARBA00001933"/>
    </source>
</evidence>
<dbReference type="InterPro" id="IPR001926">
    <property type="entry name" value="TrpB-like_PALP"/>
</dbReference>
<dbReference type="PANTHER" id="PTHR48077:SF6">
    <property type="entry name" value="TRYPTOPHAN SYNTHASE"/>
    <property type="match status" value="1"/>
</dbReference>
<evidence type="ECO:0000256" key="12">
    <source>
        <dbReference type="HAMAP-Rule" id="MF_00133"/>
    </source>
</evidence>
<feature type="modified residue" description="N6-(pyridoxal phosphate)lysine" evidence="12">
    <location>
        <position position="116"/>
    </location>
</feature>
<dbReference type="EMBL" id="RXGA01000002">
    <property type="protein sequence ID" value="RWX73830.1"/>
    <property type="molecule type" value="Genomic_DNA"/>
</dbReference>
<accession>A0A444L8I6</accession>
<comment type="cofactor">
    <cofactor evidence="1 12">
        <name>pyridoxal 5'-phosphate</name>
        <dbReference type="ChEBI" id="CHEBI:597326"/>
    </cofactor>
</comment>
<sequence length="450" mass="49930">MTVFGESLRIDLPVDEIPKYWYNIVPDLPEPCPPPLDPKTMKPAGLDSLWFFPKSLIEQEISQERYIPIPDEVRETYVRMARPTPLIRAKRLEEYLGTPAEIYYKYEGISPVGSHKGNTAIAQAYYNKKDGVERLVTETGAGQWGTALSLACAMFDMKCTVFMTRASHDQKPYRRILMELYGSEVYASPSNMTEFGRKILSETPNHPGSLGVAISEAIETVRNDPKSKYSLGSVTNFVLLHQTIIGQEAMKQLEIIDRKPDYVIGCVGGGSNYAGLAYPFVREKFAGKLDAAFFAVEPEAVPSFTRGVYAYDYGDTAGMTPLFPMYTVGHTFVTPPIHAGGLRYHGKAYSMSVLVKNSIIKPVAVKQREVFDAAKIFSRCEGIVPAPESAHALLQAIKIAKTCKERKVILFNMSGHGLLDLGGYAEYLSGRIINCDAVSINYDTIPMKIS</sequence>
<keyword evidence="9 12" id="KW-0057">Aromatic amino acid biosynthesis</keyword>
<comment type="caution">
    <text evidence="14">The sequence shown here is derived from an EMBL/GenBank/DDBJ whole genome shotgun (WGS) entry which is preliminary data.</text>
</comment>
<dbReference type="GO" id="GO:0052684">
    <property type="term" value="F:L-serine hydro-lyase (adding indole, L-tryptophan-forming) activity"/>
    <property type="evidence" value="ECO:0007669"/>
    <property type="project" value="TreeGrafter"/>
</dbReference>
<name>A0A444L8I6_METS7</name>
<dbReference type="SUPFAM" id="SSF53686">
    <property type="entry name" value="Tryptophan synthase beta subunit-like PLP-dependent enzymes"/>
    <property type="match status" value="1"/>
</dbReference>
<dbReference type="AlphaFoldDB" id="A0A444L8I6"/>
<dbReference type="Pfam" id="PF00291">
    <property type="entry name" value="PALP"/>
    <property type="match status" value="1"/>
</dbReference>
<comment type="subunit">
    <text evidence="5 12">Tetramer of two alpha and two beta chains.</text>
</comment>
<feature type="domain" description="Tryptophan synthase beta chain-like PALP" evidence="13">
    <location>
        <begin position="82"/>
        <end position="415"/>
    </location>
</feature>
<dbReference type="PIRSF" id="PIRSF500824">
    <property type="entry name" value="TrpB_prok"/>
    <property type="match status" value="1"/>
</dbReference>
<dbReference type="HAMAP" id="MF_00133">
    <property type="entry name" value="Trp_synth_beta"/>
    <property type="match status" value="1"/>
</dbReference>
<comment type="catalytic activity">
    <reaction evidence="11 12">
        <text>(1S,2R)-1-C-(indol-3-yl)glycerol 3-phosphate + L-serine = D-glyceraldehyde 3-phosphate + L-tryptophan + H2O</text>
        <dbReference type="Rhea" id="RHEA:10532"/>
        <dbReference type="ChEBI" id="CHEBI:15377"/>
        <dbReference type="ChEBI" id="CHEBI:33384"/>
        <dbReference type="ChEBI" id="CHEBI:57912"/>
        <dbReference type="ChEBI" id="CHEBI:58866"/>
        <dbReference type="ChEBI" id="CHEBI:59776"/>
        <dbReference type="EC" id="4.2.1.20"/>
    </reaction>
</comment>
<dbReference type="InterPro" id="IPR036052">
    <property type="entry name" value="TrpB-like_PALP_sf"/>
</dbReference>
<dbReference type="Proteomes" id="UP000288215">
    <property type="component" value="Unassembled WGS sequence"/>
</dbReference>
<evidence type="ECO:0000256" key="11">
    <source>
        <dbReference type="ARBA" id="ARBA00049047"/>
    </source>
</evidence>
<evidence type="ECO:0000256" key="8">
    <source>
        <dbReference type="ARBA" id="ARBA00022898"/>
    </source>
</evidence>
<evidence type="ECO:0000256" key="2">
    <source>
        <dbReference type="ARBA" id="ARBA00002786"/>
    </source>
</evidence>
<evidence type="ECO:0000256" key="3">
    <source>
        <dbReference type="ARBA" id="ARBA00004733"/>
    </source>
</evidence>
<gene>
    <name evidence="12" type="primary">trpB</name>
    <name evidence="14" type="ORF">Metus_0609</name>
</gene>
<dbReference type="UniPathway" id="UPA00035">
    <property type="reaction ID" value="UER00044"/>
</dbReference>
<dbReference type="GO" id="GO:0005737">
    <property type="term" value="C:cytoplasm"/>
    <property type="evidence" value="ECO:0007669"/>
    <property type="project" value="TreeGrafter"/>
</dbReference>
<dbReference type="GO" id="GO:0030170">
    <property type="term" value="F:pyridoxal phosphate binding"/>
    <property type="evidence" value="ECO:0007669"/>
    <property type="project" value="InterPro"/>
</dbReference>
<dbReference type="InterPro" id="IPR006316">
    <property type="entry name" value="Trp_synth_b-like"/>
</dbReference>
<dbReference type="PANTHER" id="PTHR48077">
    <property type="entry name" value="TRYPTOPHAN SYNTHASE-RELATED"/>
    <property type="match status" value="1"/>
</dbReference>
<comment type="similarity">
    <text evidence="4 12">Belongs to the TrpB family.</text>
</comment>
<evidence type="ECO:0000256" key="6">
    <source>
        <dbReference type="ARBA" id="ARBA00022605"/>
    </source>
</evidence>
<evidence type="ECO:0000313" key="15">
    <source>
        <dbReference type="Proteomes" id="UP000288215"/>
    </source>
</evidence>
<evidence type="ECO:0000256" key="4">
    <source>
        <dbReference type="ARBA" id="ARBA00009982"/>
    </source>
</evidence>
<evidence type="ECO:0000256" key="7">
    <source>
        <dbReference type="ARBA" id="ARBA00022822"/>
    </source>
</evidence>
<dbReference type="InterPro" id="IPR006654">
    <property type="entry name" value="Trp_synth_beta"/>
</dbReference>
<comment type="pathway">
    <text evidence="3 12">Amino-acid biosynthesis; L-tryptophan biosynthesis; L-tryptophan from chorismate: step 5/5.</text>
</comment>
<dbReference type="NCBIfam" id="NF009057">
    <property type="entry name" value="PRK12391.1"/>
    <property type="match status" value="1"/>
</dbReference>